<proteinExistence type="predicted"/>
<keyword evidence="10" id="KW-0675">Receptor</keyword>
<gene>
    <name evidence="16" type="ORF">CAMP_LOCUS16233</name>
</gene>
<evidence type="ECO:0000259" key="15">
    <source>
        <dbReference type="Pfam" id="PF01094"/>
    </source>
</evidence>
<dbReference type="InterPro" id="IPR001828">
    <property type="entry name" value="ANF_lig-bd_rcpt"/>
</dbReference>
<evidence type="ECO:0000313" key="16">
    <source>
        <dbReference type="EMBL" id="CAI5453596.1"/>
    </source>
</evidence>
<organism evidence="16 17">
    <name type="scientific">Caenorhabditis angaria</name>
    <dbReference type="NCBI Taxonomy" id="860376"/>
    <lineage>
        <taxon>Eukaryota</taxon>
        <taxon>Metazoa</taxon>
        <taxon>Ecdysozoa</taxon>
        <taxon>Nematoda</taxon>
        <taxon>Chromadorea</taxon>
        <taxon>Rhabditida</taxon>
        <taxon>Rhabditina</taxon>
        <taxon>Rhabditomorpha</taxon>
        <taxon>Rhabditoidea</taxon>
        <taxon>Rhabditidae</taxon>
        <taxon>Peloderinae</taxon>
        <taxon>Caenorhabditis</taxon>
    </lineage>
</organism>
<comment type="caution">
    <text evidence="16">The sequence shown here is derived from an EMBL/GenBank/DDBJ whole genome shotgun (WGS) entry which is preliminary data.</text>
</comment>
<evidence type="ECO:0000256" key="12">
    <source>
        <dbReference type="ARBA" id="ARBA00023239"/>
    </source>
</evidence>
<dbReference type="Proteomes" id="UP001152747">
    <property type="component" value="Unassembled WGS sequence"/>
</dbReference>
<evidence type="ECO:0000256" key="4">
    <source>
        <dbReference type="ARBA" id="ARBA00022475"/>
    </source>
</evidence>
<evidence type="ECO:0000256" key="10">
    <source>
        <dbReference type="ARBA" id="ARBA00023170"/>
    </source>
</evidence>
<dbReference type="EC" id="4.6.1.2" evidence="3"/>
<evidence type="ECO:0000256" key="8">
    <source>
        <dbReference type="ARBA" id="ARBA00022989"/>
    </source>
</evidence>
<evidence type="ECO:0000256" key="9">
    <source>
        <dbReference type="ARBA" id="ARBA00023136"/>
    </source>
</evidence>
<feature type="chain" id="PRO_5040486116" description="guanylate cyclase" evidence="14">
    <location>
        <begin position="16"/>
        <end position="453"/>
    </location>
</feature>
<dbReference type="OrthoDB" id="5858212at2759"/>
<dbReference type="PANTHER" id="PTHR44755:SF8">
    <property type="entry name" value="RECEPTOR LIGAND BINDING REGION DOMAIN-CONTAINING PROTEIN"/>
    <property type="match status" value="1"/>
</dbReference>
<dbReference type="GO" id="GO:0004383">
    <property type="term" value="F:guanylate cyclase activity"/>
    <property type="evidence" value="ECO:0007669"/>
    <property type="project" value="UniProtKB-EC"/>
</dbReference>
<sequence>MRIFLLALLILTSFGQDNTFLIKKRIDVGVLMCKNSSNLSSSVGWQTSASAITISMDRVNREGLLDGVDLNFIFLFDDCIESRAAGLASKLLTESNVSAIIGPTCNKAGLAVVNLAAYYNVPVLTWGLTISSQFINIERFPTTITLVPVSKTVANAVHQTMIEFGWTEFVYIFYEDEKCGYFREDLEAITSESNHTSLTRTVQLYENTYANFQKQLGRLKNVTRIFTVCLPEDGQIKRWFMLAAYDLQMTNNEYVYLFAGPKSTAYQQTSSSGEVVGAWVDWSTTPDGRDNEAKKAFMRTMVIVATPVASEELAEFKKDVIDKMKLPPFNCTTECEAKEYQEAAEYADQLHDTVYLYAMILNKTIEEDGVGQIANGSFMVGKTAGVVFEGMSGLVRMNSEGYRLPNMILANLDSNATQRTVASMDIDTDSVVANAHRLSFLLKILGFLRFGGN</sequence>
<evidence type="ECO:0000256" key="7">
    <source>
        <dbReference type="ARBA" id="ARBA00022741"/>
    </source>
</evidence>
<evidence type="ECO:0000256" key="14">
    <source>
        <dbReference type="SAM" id="SignalP"/>
    </source>
</evidence>
<dbReference type="Pfam" id="PF01094">
    <property type="entry name" value="ANF_receptor"/>
    <property type="match status" value="1"/>
</dbReference>
<evidence type="ECO:0000313" key="17">
    <source>
        <dbReference type="Proteomes" id="UP001152747"/>
    </source>
</evidence>
<dbReference type="FunFam" id="3.40.50.2300:FF:000241">
    <property type="entry name" value="Guanylate cyclase"/>
    <property type="match status" value="1"/>
</dbReference>
<evidence type="ECO:0000256" key="3">
    <source>
        <dbReference type="ARBA" id="ARBA00012202"/>
    </source>
</evidence>
<dbReference type="AlphaFoldDB" id="A0A9P1N9X7"/>
<evidence type="ECO:0000256" key="11">
    <source>
        <dbReference type="ARBA" id="ARBA00023180"/>
    </source>
</evidence>
<dbReference type="InterPro" id="IPR052612">
    <property type="entry name" value="ANP_Clearance_Receptor"/>
</dbReference>
<accession>A0A9P1N9X7</accession>
<evidence type="ECO:0000256" key="5">
    <source>
        <dbReference type="ARBA" id="ARBA00022692"/>
    </source>
</evidence>
<name>A0A9P1N9X7_9PELO</name>
<comment type="catalytic activity">
    <reaction evidence="1">
        <text>GTP = 3',5'-cyclic GMP + diphosphate</text>
        <dbReference type="Rhea" id="RHEA:13665"/>
        <dbReference type="ChEBI" id="CHEBI:33019"/>
        <dbReference type="ChEBI" id="CHEBI:37565"/>
        <dbReference type="ChEBI" id="CHEBI:57746"/>
        <dbReference type="EC" id="4.6.1.2"/>
    </reaction>
</comment>
<dbReference type="GO" id="GO:0038023">
    <property type="term" value="F:signaling receptor activity"/>
    <property type="evidence" value="ECO:0007669"/>
    <property type="project" value="TreeGrafter"/>
</dbReference>
<keyword evidence="7" id="KW-0547">Nucleotide-binding</keyword>
<dbReference type="PANTHER" id="PTHR44755">
    <property type="entry name" value="NATRIURETIC PEPTIDE RECEPTOR 3-RELATED"/>
    <property type="match status" value="1"/>
</dbReference>
<keyword evidence="13" id="KW-0141">cGMP biosynthesis</keyword>
<comment type="subcellular location">
    <subcellularLocation>
        <location evidence="2">Cell membrane</location>
        <topology evidence="2">Single-pass type I membrane protein</topology>
    </subcellularLocation>
</comment>
<keyword evidence="12" id="KW-0456">Lyase</keyword>
<keyword evidence="11" id="KW-0325">Glycoprotein</keyword>
<dbReference type="GO" id="GO:0007165">
    <property type="term" value="P:signal transduction"/>
    <property type="evidence" value="ECO:0007669"/>
    <property type="project" value="TreeGrafter"/>
</dbReference>
<dbReference type="InterPro" id="IPR028082">
    <property type="entry name" value="Peripla_BP_I"/>
</dbReference>
<evidence type="ECO:0000256" key="6">
    <source>
        <dbReference type="ARBA" id="ARBA00022729"/>
    </source>
</evidence>
<dbReference type="SUPFAM" id="SSF53822">
    <property type="entry name" value="Periplasmic binding protein-like I"/>
    <property type="match status" value="1"/>
</dbReference>
<feature type="domain" description="Receptor ligand binding region" evidence="15">
    <location>
        <begin position="49"/>
        <end position="413"/>
    </location>
</feature>
<reference evidence="16" key="1">
    <citation type="submission" date="2022-11" db="EMBL/GenBank/DDBJ databases">
        <authorList>
            <person name="Kikuchi T."/>
        </authorList>
    </citation>
    <scope>NUCLEOTIDE SEQUENCE</scope>
    <source>
        <strain evidence="16">PS1010</strain>
    </source>
</reference>
<keyword evidence="4" id="KW-1003">Cell membrane</keyword>
<keyword evidence="17" id="KW-1185">Reference proteome</keyword>
<keyword evidence="6 14" id="KW-0732">Signal</keyword>
<dbReference type="GO" id="GO:0000166">
    <property type="term" value="F:nucleotide binding"/>
    <property type="evidence" value="ECO:0007669"/>
    <property type="project" value="UniProtKB-KW"/>
</dbReference>
<keyword evidence="9" id="KW-0472">Membrane</keyword>
<dbReference type="GO" id="GO:0005886">
    <property type="term" value="C:plasma membrane"/>
    <property type="evidence" value="ECO:0007669"/>
    <property type="project" value="UniProtKB-SubCell"/>
</dbReference>
<protein>
    <recommendedName>
        <fullName evidence="3">guanylate cyclase</fullName>
        <ecNumber evidence="3">4.6.1.2</ecNumber>
    </recommendedName>
</protein>
<evidence type="ECO:0000256" key="2">
    <source>
        <dbReference type="ARBA" id="ARBA00004251"/>
    </source>
</evidence>
<dbReference type="Gene3D" id="3.40.50.2300">
    <property type="match status" value="2"/>
</dbReference>
<keyword evidence="8" id="KW-1133">Transmembrane helix</keyword>
<dbReference type="CDD" id="cd06352">
    <property type="entry name" value="PBP1_NPR_GC-like"/>
    <property type="match status" value="1"/>
</dbReference>
<dbReference type="EMBL" id="CANHGI010000005">
    <property type="protein sequence ID" value="CAI5453596.1"/>
    <property type="molecule type" value="Genomic_DNA"/>
</dbReference>
<keyword evidence="5" id="KW-0812">Transmembrane</keyword>
<dbReference type="GO" id="GO:0017046">
    <property type="term" value="F:peptide hormone binding"/>
    <property type="evidence" value="ECO:0007669"/>
    <property type="project" value="TreeGrafter"/>
</dbReference>
<evidence type="ECO:0000256" key="13">
    <source>
        <dbReference type="ARBA" id="ARBA00023293"/>
    </source>
</evidence>
<evidence type="ECO:0000256" key="1">
    <source>
        <dbReference type="ARBA" id="ARBA00001436"/>
    </source>
</evidence>
<feature type="signal peptide" evidence="14">
    <location>
        <begin position="1"/>
        <end position="15"/>
    </location>
</feature>